<sequence length="356" mass="40970">MERFYLEMHGALNILRSRGRFVELRSAYTLQSIVPKLTYRLQHQWAQRAFDVRPKQATIEDLDSWLEKIVLTNRMVESAELQESELSNMKRSLPQTALKNRRRHLNLAMVVDKEVQCVLCQDAHLLSMCPQFMSATPNRRAEILKENGRCFACLDGVHEARHCPRKLRSDKVLCEQYRDTMSKPVRSGIVCAITPMVENLQDGVRIVFDASVKFEGFSLNDWLSKEPDLLLTSDISSVFYQVGVPLEDRSVLRFLWNDAMDLPPKTYQFTRQVFGLISAPACCNYALLRCIFKFLPQNMALRFSQRFYVDSYLDQSIISIFDLIDDRLLSMNEGYDGGDDSAFTEGATNMLLTSLC</sequence>
<proteinExistence type="predicted"/>
<evidence type="ECO:0000313" key="2">
    <source>
        <dbReference type="WBParaSite" id="TMUE_3000013511.1"/>
    </source>
</evidence>
<reference evidence="2" key="1">
    <citation type="submission" date="2019-12" db="UniProtKB">
        <authorList>
            <consortium name="WormBaseParasite"/>
        </authorList>
    </citation>
    <scope>IDENTIFICATION</scope>
</reference>
<protein>
    <submittedName>
        <fullName evidence="2">Reverse transcriptase domain-containing protein</fullName>
    </submittedName>
</protein>
<name>A0A5S6R1I0_TRIMR</name>
<dbReference type="Gene3D" id="3.30.70.270">
    <property type="match status" value="1"/>
</dbReference>
<dbReference type="Proteomes" id="UP000046395">
    <property type="component" value="Unassembled WGS sequence"/>
</dbReference>
<keyword evidence="1" id="KW-1185">Reference proteome</keyword>
<dbReference type="InterPro" id="IPR043502">
    <property type="entry name" value="DNA/RNA_pol_sf"/>
</dbReference>
<dbReference type="WBParaSite" id="TMUE_3000013511.1">
    <property type="protein sequence ID" value="TMUE_3000013511.1"/>
    <property type="gene ID" value="WBGene00292170"/>
</dbReference>
<dbReference type="InterPro" id="IPR043128">
    <property type="entry name" value="Rev_trsase/Diguanyl_cyclase"/>
</dbReference>
<dbReference type="PANTHER" id="PTHR47331">
    <property type="entry name" value="PHD-TYPE DOMAIN-CONTAINING PROTEIN"/>
    <property type="match status" value="1"/>
</dbReference>
<accession>A0A5S6R1I0</accession>
<organism evidence="1 2">
    <name type="scientific">Trichuris muris</name>
    <name type="common">Mouse whipworm</name>
    <dbReference type="NCBI Taxonomy" id="70415"/>
    <lineage>
        <taxon>Eukaryota</taxon>
        <taxon>Metazoa</taxon>
        <taxon>Ecdysozoa</taxon>
        <taxon>Nematoda</taxon>
        <taxon>Enoplea</taxon>
        <taxon>Dorylaimia</taxon>
        <taxon>Trichinellida</taxon>
        <taxon>Trichuridae</taxon>
        <taxon>Trichuris</taxon>
    </lineage>
</organism>
<evidence type="ECO:0000313" key="1">
    <source>
        <dbReference type="Proteomes" id="UP000046395"/>
    </source>
</evidence>
<dbReference type="Gene3D" id="3.10.10.10">
    <property type="entry name" value="HIV Type 1 Reverse Transcriptase, subunit A, domain 1"/>
    <property type="match status" value="1"/>
</dbReference>
<dbReference type="SUPFAM" id="SSF56672">
    <property type="entry name" value="DNA/RNA polymerases"/>
    <property type="match status" value="1"/>
</dbReference>
<dbReference type="AlphaFoldDB" id="A0A5S6R1I0"/>